<evidence type="ECO:0000313" key="2">
    <source>
        <dbReference type="EMBL" id="OHA14212.1"/>
    </source>
</evidence>
<proteinExistence type="predicted"/>
<evidence type="ECO:0000259" key="1">
    <source>
        <dbReference type="PROSITE" id="PS51061"/>
    </source>
</evidence>
<dbReference type="InterPro" id="IPR034079">
    <property type="entry name" value="R3H_KhpB"/>
</dbReference>
<dbReference type="Proteomes" id="UP000177171">
    <property type="component" value="Unassembled WGS sequence"/>
</dbReference>
<dbReference type="InterPro" id="IPR039247">
    <property type="entry name" value="KhpB"/>
</dbReference>
<dbReference type="Gene3D" id="3.30.1370.50">
    <property type="entry name" value="R3H-like domain"/>
    <property type="match status" value="1"/>
</dbReference>
<dbReference type="SUPFAM" id="SSF82708">
    <property type="entry name" value="R3H domain"/>
    <property type="match status" value="1"/>
</dbReference>
<dbReference type="InterPro" id="IPR001374">
    <property type="entry name" value="R3H_dom"/>
</dbReference>
<dbReference type="InterPro" id="IPR036867">
    <property type="entry name" value="R3H_dom_sf"/>
</dbReference>
<feature type="domain" description="R3H" evidence="1">
    <location>
        <begin position="82"/>
        <end position="148"/>
    </location>
</feature>
<dbReference type="AlphaFoldDB" id="A0A1G2LTN7"/>
<accession>A0A1G2LTN7</accession>
<gene>
    <name evidence="2" type="ORF">A3G49_03165</name>
</gene>
<evidence type="ECO:0000313" key="3">
    <source>
        <dbReference type="Proteomes" id="UP000177171"/>
    </source>
</evidence>
<dbReference type="CDD" id="cd02644">
    <property type="entry name" value="R3H_jag"/>
    <property type="match status" value="1"/>
</dbReference>
<organism evidence="2 3">
    <name type="scientific">Candidatus Sungbacteria bacterium RIFCSPLOWO2_12_FULL_41_11</name>
    <dbReference type="NCBI Taxonomy" id="1802286"/>
    <lineage>
        <taxon>Bacteria</taxon>
        <taxon>Candidatus Sungiibacteriota</taxon>
    </lineage>
</organism>
<name>A0A1G2LTN7_9BACT</name>
<dbReference type="Gene3D" id="3.30.300.20">
    <property type="match status" value="1"/>
</dbReference>
<dbReference type="GO" id="GO:0003723">
    <property type="term" value="F:RNA binding"/>
    <property type="evidence" value="ECO:0007669"/>
    <property type="project" value="InterPro"/>
</dbReference>
<dbReference type="InterPro" id="IPR015946">
    <property type="entry name" value="KH_dom-like_a/b"/>
</dbReference>
<dbReference type="EMBL" id="MHQY01000013">
    <property type="protein sequence ID" value="OHA14212.1"/>
    <property type="molecule type" value="Genomic_DNA"/>
</dbReference>
<comment type="caution">
    <text evidence="2">The sequence shown here is derived from an EMBL/GenBank/DDBJ whole genome shotgun (WGS) entry which is preliminary data.</text>
</comment>
<reference evidence="2 3" key="1">
    <citation type="journal article" date="2016" name="Nat. Commun.">
        <title>Thousands of microbial genomes shed light on interconnected biogeochemical processes in an aquifer system.</title>
        <authorList>
            <person name="Anantharaman K."/>
            <person name="Brown C.T."/>
            <person name="Hug L.A."/>
            <person name="Sharon I."/>
            <person name="Castelle C.J."/>
            <person name="Probst A.J."/>
            <person name="Thomas B.C."/>
            <person name="Singh A."/>
            <person name="Wilkins M.J."/>
            <person name="Karaoz U."/>
            <person name="Brodie E.L."/>
            <person name="Williams K.H."/>
            <person name="Hubbard S.S."/>
            <person name="Banfield J.F."/>
        </authorList>
    </citation>
    <scope>NUCLEOTIDE SEQUENCE [LARGE SCALE GENOMIC DNA]</scope>
</reference>
<protein>
    <recommendedName>
        <fullName evidence="1">R3H domain-containing protein</fullName>
    </recommendedName>
</protein>
<dbReference type="PANTHER" id="PTHR35800:SF1">
    <property type="entry name" value="RNA-BINDING PROTEIN KHPB"/>
    <property type="match status" value="1"/>
</dbReference>
<dbReference type="PANTHER" id="PTHR35800">
    <property type="entry name" value="PROTEIN JAG"/>
    <property type="match status" value="1"/>
</dbReference>
<sequence length="148" mass="16895">MEQAKEKIKEMLTIIGINAEVEIKEPGGFETAHLAITTDDARLLIGQGGQNLHSFEHILKRILHKKLGTLPAFYIDVNGYRMNRMEELREEARGVAKKVRLYRKEICLRPMNSFERRVVHTVLAEYPDITTESVGEDLSRAVVIKPLP</sequence>
<dbReference type="PROSITE" id="PS51061">
    <property type="entry name" value="R3H"/>
    <property type="match status" value="1"/>
</dbReference>
<dbReference type="SMART" id="SM00393">
    <property type="entry name" value="R3H"/>
    <property type="match status" value="1"/>
</dbReference>
<dbReference type="Pfam" id="PF01424">
    <property type="entry name" value="R3H"/>
    <property type="match status" value="1"/>
</dbReference>